<dbReference type="InterPro" id="IPR004869">
    <property type="entry name" value="MMPL_dom"/>
</dbReference>
<dbReference type="InterPro" id="IPR000731">
    <property type="entry name" value="SSD"/>
</dbReference>
<feature type="transmembrane region" description="Helical" evidence="7">
    <location>
        <begin position="234"/>
        <end position="252"/>
    </location>
</feature>
<evidence type="ECO:0000256" key="1">
    <source>
        <dbReference type="ARBA" id="ARBA00004651"/>
    </source>
</evidence>
<dbReference type="Proteomes" id="UP000215316">
    <property type="component" value="Unassembled WGS sequence"/>
</dbReference>
<organism evidence="9 10">
    <name type="scientific">Clavibacter tessellarius</name>
    <dbReference type="NCBI Taxonomy" id="31965"/>
    <lineage>
        <taxon>Bacteria</taxon>
        <taxon>Bacillati</taxon>
        <taxon>Actinomycetota</taxon>
        <taxon>Actinomycetes</taxon>
        <taxon>Micrococcales</taxon>
        <taxon>Microbacteriaceae</taxon>
        <taxon>Clavibacter</taxon>
    </lineage>
</organism>
<dbReference type="PANTHER" id="PTHR33406">
    <property type="entry name" value="MEMBRANE PROTEIN MJ1562-RELATED"/>
    <property type="match status" value="1"/>
</dbReference>
<comment type="caution">
    <text evidence="9">The sequence shown here is derived from an EMBL/GenBank/DDBJ whole genome shotgun (WGS) entry which is preliminary data.</text>
</comment>
<keyword evidence="5 7" id="KW-0472">Membrane</keyword>
<feature type="transmembrane region" description="Helical" evidence="7">
    <location>
        <begin position="669"/>
        <end position="694"/>
    </location>
</feature>
<feature type="transmembrane region" description="Helical" evidence="7">
    <location>
        <begin position="365"/>
        <end position="386"/>
    </location>
</feature>
<feature type="domain" description="SSD" evidence="8">
    <location>
        <begin position="210"/>
        <end position="330"/>
    </location>
</feature>
<dbReference type="PANTHER" id="PTHR33406:SF13">
    <property type="entry name" value="MEMBRANE PROTEIN YDFJ"/>
    <property type="match status" value="1"/>
</dbReference>
<evidence type="ECO:0000313" key="9">
    <source>
        <dbReference type="EMBL" id="OQJ61567.1"/>
    </source>
</evidence>
<keyword evidence="3 7" id="KW-0812">Transmembrane</keyword>
<gene>
    <name evidence="9" type="ORF">B5P24_00180</name>
</gene>
<keyword evidence="2" id="KW-1003">Cell membrane</keyword>
<dbReference type="PROSITE" id="PS50156">
    <property type="entry name" value="SSD"/>
    <property type="match status" value="1"/>
</dbReference>
<feature type="transmembrane region" description="Helical" evidence="7">
    <location>
        <begin position="172"/>
        <end position="193"/>
    </location>
</feature>
<feature type="transmembrane region" description="Helical" evidence="7">
    <location>
        <begin position="309"/>
        <end position="332"/>
    </location>
</feature>
<dbReference type="InterPro" id="IPR027417">
    <property type="entry name" value="P-loop_NTPase"/>
</dbReference>
<evidence type="ECO:0000256" key="7">
    <source>
        <dbReference type="SAM" id="Phobius"/>
    </source>
</evidence>
<dbReference type="InterPro" id="IPR050545">
    <property type="entry name" value="Mycobact_MmpL"/>
</dbReference>
<protein>
    <submittedName>
        <fullName evidence="9">Transporter</fullName>
    </submittedName>
</protein>
<feature type="transmembrane region" description="Helical" evidence="7">
    <location>
        <begin position="637"/>
        <end position="657"/>
    </location>
</feature>
<name>A0A225C3F3_9MICO</name>
<comment type="subcellular location">
    <subcellularLocation>
        <location evidence="1">Cell membrane</location>
        <topology evidence="1">Multi-pass membrane protein</topology>
    </subcellularLocation>
</comment>
<sequence>MATLLYRLGRISFLHPWRVVAAWIVILGILLGGGLALGGKTQESFSIPGTESQEAIDRLAAVFAQAAGASAQIVTEAPAGAKVTDDAEKAAIEATATAAADVPGVETALSPFSEYASDAVSEDGTVAITTVQFAGQSDQVTTATLDALKESAQAAEDAGMTVSFGGQVFQDIHYGVTVTEAFGVLFAGLVLVLTFGSMLAAGLPLIGALVGVAASAGALLAASAFVTVSSASPLLAVMIGLAVGIDYALFILMRHRTQLANGMPVERSAATAVATAGSAVIFAGVTVIIALLGLLVVQIPFLTVMGLGAAFAVLLAMGVATTLLPAMLGFAGERLRPKEGSRAARRARAQAEGTQRTLGARWVKVVTKVPIIPVVIVIGIAGLLAVPASQLQLGLPSGATEPAGSTSRVAYDTVSDAFGPGHNGPLVVLVDITQTTDPIGVLGRIGDEIRGLDDVAFVGTGTPNPSVDTAIIQVLPDSPPESAETTALMQSIRDLAPGLQDRYDTRVSVTGTTAVQNDISQRLDQALVPFGIVVVGLSIILLMIVFRSIFVPVKAAVGFLLSVIVSFGTVVLIFQDGAFADVLGVTPGPILSFMPILLMAILFGLAMDYEVFLVSGMREDFVHHADAKRAIVTGFSGAARVVTAAALIMFFVFAAFVPEGAGVIKTIALGLAVGIFFDAFLVRMTLVPAAMALLGRRAWWIPRWLDRILPDVDIEGEGLREHQDDVDWARDSGAAVAAERLVAGVPGRRLAPVDLRAPAGSLVLVEGDVADRRLLGATLGARLAPLSGRAQVAGHPLASESGRVLTSVAMADLGRVDRVDSGLTVGDLLAERIDLSEPMGRRRGARARQAEWLARIDQAADAAGALPIGADDPVGSLLPLERAIALTAVAASGRAPVLVLDVVDPFPDAAAERAFLAALPALVHESTTVLLGAPWFPDDHGIPGRPTVRLRLEADAPPSGDRPDDDRDARQPGHDQTVTTVEETLR</sequence>
<evidence type="ECO:0000256" key="6">
    <source>
        <dbReference type="SAM" id="MobiDB-lite"/>
    </source>
</evidence>
<keyword evidence="4 7" id="KW-1133">Transmembrane helix</keyword>
<dbReference type="RefSeq" id="WP_094126003.1">
    <property type="nucleotide sequence ID" value="NZ_CP040788.1"/>
</dbReference>
<feature type="region of interest" description="Disordered" evidence="6">
    <location>
        <begin position="953"/>
        <end position="986"/>
    </location>
</feature>
<dbReference type="SUPFAM" id="SSF82866">
    <property type="entry name" value="Multidrug efflux transporter AcrB transmembrane domain"/>
    <property type="match status" value="2"/>
</dbReference>
<dbReference type="OrthoDB" id="7051771at2"/>
<evidence type="ECO:0000256" key="5">
    <source>
        <dbReference type="ARBA" id="ARBA00023136"/>
    </source>
</evidence>
<proteinExistence type="predicted"/>
<evidence type="ECO:0000256" key="4">
    <source>
        <dbReference type="ARBA" id="ARBA00022989"/>
    </source>
</evidence>
<evidence type="ECO:0000313" key="10">
    <source>
        <dbReference type="Proteomes" id="UP000215316"/>
    </source>
</evidence>
<feature type="transmembrane region" description="Helical" evidence="7">
    <location>
        <begin position="526"/>
        <end position="546"/>
    </location>
</feature>
<feature type="transmembrane region" description="Helical" evidence="7">
    <location>
        <begin position="553"/>
        <end position="574"/>
    </location>
</feature>
<dbReference type="AlphaFoldDB" id="A0A225C3F3"/>
<keyword evidence="10" id="KW-1185">Reference proteome</keyword>
<dbReference type="Pfam" id="PF03176">
    <property type="entry name" value="MMPL"/>
    <property type="match status" value="2"/>
</dbReference>
<evidence type="ECO:0000256" key="2">
    <source>
        <dbReference type="ARBA" id="ARBA00022475"/>
    </source>
</evidence>
<feature type="compositionally biased region" description="Basic and acidic residues" evidence="6">
    <location>
        <begin position="961"/>
        <end position="973"/>
    </location>
</feature>
<dbReference type="GO" id="GO:0005886">
    <property type="term" value="C:plasma membrane"/>
    <property type="evidence" value="ECO:0007669"/>
    <property type="project" value="UniProtKB-SubCell"/>
</dbReference>
<feature type="transmembrane region" description="Helical" evidence="7">
    <location>
        <begin position="20"/>
        <end position="38"/>
    </location>
</feature>
<accession>A0A225C3F3</accession>
<evidence type="ECO:0000256" key="3">
    <source>
        <dbReference type="ARBA" id="ARBA00022692"/>
    </source>
</evidence>
<evidence type="ECO:0000259" key="8">
    <source>
        <dbReference type="PROSITE" id="PS50156"/>
    </source>
</evidence>
<dbReference type="Gene3D" id="3.40.50.300">
    <property type="entry name" value="P-loop containing nucleotide triphosphate hydrolases"/>
    <property type="match status" value="1"/>
</dbReference>
<dbReference type="EMBL" id="MZMQ01000001">
    <property type="protein sequence ID" value="OQJ61567.1"/>
    <property type="molecule type" value="Genomic_DNA"/>
</dbReference>
<reference evidence="9" key="1">
    <citation type="submission" date="2017-08" db="EMBL/GenBank/DDBJ databases">
        <title>Genomes of multiple Clavibacter strains from different subspecies.</title>
        <authorList>
            <person name="Yuan X.-K."/>
            <person name="Li X.-S."/>
            <person name="Nie J."/>
            <person name="De Boer S.H."/>
        </authorList>
    </citation>
    <scope>NUCLEOTIDE SEQUENCE [LARGE SCALE GENOMIC DNA]</scope>
    <source>
        <strain evidence="9">ATCC 33566</strain>
    </source>
</reference>
<feature type="transmembrane region" description="Helical" evidence="7">
    <location>
        <begin position="205"/>
        <end position="228"/>
    </location>
</feature>
<feature type="transmembrane region" description="Helical" evidence="7">
    <location>
        <begin position="273"/>
        <end position="297"/>
    </location>
</feature>
<feature type="transmembrane region" description="Helical" evidence="7">
    <location>
        <begin position="594"/>
        <end position="616"/>
    </location>
</feature>
<dbReference type="Gene3D" id="1.20.1640.10">
    <property type="entry name" value="Multidrug efflux transporter AcrB transmembrane domain"/>
    <property type="match status" value="2"/>
</dbReference>
<feature type="compositionally biased region" description="Polar residues" evidence="6">
    <location>
        <begin position="974"/>
        <end position="986"/>
    </location>
</feature>